<name>A0A1H3JZA1_9BACI</name>
<dbReference type="OrthoDB" id="7869153at2"/>
<dbReference type="Pfam" id="PF14398">
    <property type="entry name" value="ATPgrasp_YheCD"/>
    <property type="match status" value="1"/>
</dbReference>
<reference evidence="2" key="1">
    <citation type="submission" date="2016-10" db="EMBL/GenBank/DDBJ databases">
        <authorList>
            <person name="Varghese N."/>
            <person name="Submissions S."/>
        </authorList>
    </citation>
    <scope>NUCLEOTIDE SEQUENCE [LARGE SCALE GENOMIC DNA]</scope>
    <source>
        <strain evidence="2">SP</strain>
    </source>
</reference>
<dbReference type="EMBL" id="FNPI01000002">
    <property type="protein sequence ID" value="SDY45290.1"/>
    <property type="molecule type" value="Genomic_DNA"/>
</dbReference>
<dbReference type="GO" id="GO:0016874">
    <property type="term" value="F:ligase activity"/>
    <property type="evidence" value="ECO:0007669"/>
    <property type="project" value="UniProtKB-KW"/>
</dbReference>
<dbReference type="AlphaFoldDB" id="A0A1H3JZA1"/>
<proteinExistence type="predicted"/>
<evidence type="ECO:0000313" key="1">
    <source>
        <dbReference type="EMBL" id="SDY45290.1"/>
    </source>
</evidence>
<dbReference type="Gene3D" id="3.30.470.20">
    <property type="entry name" value="ATP-grasp fold, B domain"/>
    <property type="match status" value="1"/>
</dbReference>
<dbReference type="SUPFAM" id="SSF56059">
    <property type="entry name" value="Glutathione synthetase ATP-binding domain-like"/>
    <property type="match status" value="1"/>
</dbReference>
<gene>
    <name evidence="1" type="ORF">SAMN05421736_1026</name>
</gene>
<organism evidence="1 2">
    <name type="scientific">Evansella caseinilytica</name>
    <dbReference type="NCBI Taxonomy" id="1503961"/>
    <lineage>
        <taxon>Bacteria</taxon>
        <taxon>Bacillati</taxon>
        <taxon>Bacillota</taxon>
        <taxon>Bacilli</taxon>
        <taxon>Bacillales</taxon>
        <taxon>Bacillaceae</taxon>
        <taxon>Evansella</taxon>
    </lineage>
</organism>
<dbReference type="InterPro" id="IPR026838">
    <property type="entry name" value="YheC/D"/>
</dbReference>
<protein>
    <submittedName>
        <fullName evidence="1">Glutathione synthase/RimK-type ligase, ATP-grasp superfamily</fullName>
    </submittedName>
</protein>
<dbReference type="Proteomes" id="UP000198935">
    <property type="component" value="Unassembled WGS sequence"/>
</dbReference>
<dbReference type="STRING" id="1503961.SAMN05421736_1026"/>
<evidence type="ECO:0000313" key="2">
    <source>
        <dbReference type="Proteomes" id="UP000198935"/>
    </source>
</evidence>
<sequence length="455" mass="51820">MLSSIFYISTITLNEALLSNQLVIPDKMASLWKIDNKLQSTLTFHMKSKEMEIIVSDRLASSAIEMHPRFFQEMGLLKQANIQCIYDPGANTFHLGPYIGTVLGDIPGEMEAPFGPLTPYMEEMAKTAHAMHCMFIVFSYKKLHGTFVEGYQYQHHRWVKLLYPLPQVVYNRIGRRDQECSRQARQFFQRLTKAGIPYFNDRFLHKWETHLLFSRDPSLQPYLPDTRVLGSKNDLFDMLAQYPQIYLKPFRGKEGTGIIRLTQTPDGYEIGYPDDEGGRTEFAGNRDELLTIIATRMKKRQYIMQPMIKTKEVNGSPVDFRILCIKNQYGLWKSCSAIARIGQKNAVVSNLAKGGTQRKAHAVLTEILSEEKAAQTERFMHELACHSAQVLETEAGGLFGELGFDFMIDQAEHVWMLEVNIKPSKGEVIQFSDNSFPSIKLLLPFAAALAGFPPV</sequence>
<accession>A0A1H3JZA1</accession>
<keyword evidence="2" id="KW-1185">Reference proteome</keyword>
<keyword evidence="1" id="KW-0436">Ligase</keyword>